<dbReference type="Proteomes" id="UP000019487">
    <property type="component" value="Unassembled WGS sequence"/>
</dbReference>
<comment type="caution">
    <text evidence="1">The sequence shown here is derived from an EMBL/GenBank/DDBJ whole genome shotgun (WGS) entry which is preliminary data.</text>
</comment>
<organism evidence="1 2">
    <name type="scientific">Sclerotinia borealis (strain F-4128)</name>
    <dbReference type="NCBI Taxonomy" id="1432307"/>
    <lineage>
        <taxon>Eukaryota</taxon>
        <taxon>Fungi</taxon>
        <taxon>Dikarya</taxon>
        <taxon>Ascomycota</taxon>
        <taxon>Pezizomycotina</taxon>
        <taxon>Leotiomycetes</taxon>
        <taxon>Helotiales</taxon>
        <taxon>Sclerotiniaceae</taxon>
        <taxon>Sclerotinia</taxon>
    </lineage>
</organism>
<evidence type="ECO:0000313" key="2">
    <source>
        <dbReference type="Proteomes" id="UP000019487"/>
    </source>
</evidence>
<dbReference type="AlphaFoldDB" id="W9C2R3"/>
<reference evidence="1 2" key="1">
    <citation type="journal article" date="2014" name="Genome Announc.">
        <title>Draft genome sequence of Sclerotinia borealis, a psychrophilic plant pathogenic fungus.</title>
        <authorList>
            <person name="Mardanov A.V."/>
            <person name="Beletsky A.V."/>
            <person name="Kadnikov V.V."/>
            <person name="Ignatov A.N."/>
            <person name="Ravin N.V."/>
        </authorList>
    </citation>
    <scope>NUCLEOTIDE SEQUENCE [LARGE SCALE GENOMIC DNA]</scope>
    <source>
        <strain evidence="2">F-4157</strain>
    </source>
</reference>
<accession>W9C2R3</accession>
<proteinExistence type="predicted"/>
<keyword evidence="2" id="KW-1185">Reference proteome</keyword>
<dbReference type="HOGENOM" id="CLU_1939372_0_0_1"/>
<dbReference type="EMBL" id="AYSA01000721">
    <property type="protein sequence ID" value="ESZ89988.1"/>
    <property type="molecule type" value="Genomic_DNA"/>
</dbReference>
<gene>
    <name evidence="1" type="ORF">SBOR_9625</name>
</gene>
<sequence>MLTGKDGLENTSQVQEIGQHILVQTHLLKKPVWRCQDSRFILVIENICAAPLPASNGPLKVYKNQNANNVGIHSTTILNSEHLRRSQVPADPNAINASVARTLKLMGTLKLGSKNTLVGKNSEVVKQNIE</sequence>
<evidence type="ECO:0000313" key="1">
    <source>
        <dbReference type="EMBL" id="ESZ89988.1"/>
    </source>
</evidence>
<name>W9C2R3_SCLBF</name>
<protein>
    <submittedName>
        <fullName evidence="1">Uncharacterized protein</fullName>
    </submittedName>
</protein>